<reference evidence="2 3" key="1">
    <citation type="submission" date="2014-06" db="EMBL/GenBank/DDBJ databases">
        <title>Evolutionary Origins and Diversification of the Mycorrhizal Mutualists.</title>
        <authorList>
            <consortium name="DOE Joint Genome Institute"/>
            <consortium name="Mycorrhizal Genomics Consortium"/>
            <person name="Kohler A."/>
            <person name="Kuo A."/>
            <person name="Nagy L.G."/>
            <person name="Floudas D."/>
            <person name="Copeland A."/>
            <person name="Barry K.W."/>
            <person name="Cichocki N."/>
            <person name="Veneault-Fourrey C."/>
            <person name="LaButti K."/>
            <person name="Lindquist E.A."/>
            <person name="Lipzen A."/>
            <person name="Lundell T."/>
            <person name="Morin E."/>
            <person name="Murat C."/>
            <person name="Riley R."/>
            <person name="Ohm R."/>
            <person name="Sun H."/>
            <person name="Tunlid A."/>
            <person name="Henrissat B."/>
            <person name="Grigoriev I.V."/>
            <person name="Hibbett D.S."/>
            <person name="Martin F."/>
        </authorList>
    </citation>
    <scope>NUCLEOTIDE SEQUENCE [LARGE SCALE GENOMIC DNA]</scope>
    <source>
        <strain evidence="2 3">SS14</strain>
    </source>
</reference>
<sequence>MSKTRTIKRTMTFGSQPHFQDPEAPGIAQTMDEDGASHSNPIVSYYFPKGVGEYHYGELHPMKPHRLTLTNSLVLGYGLDKKIDNFFSPRPATKAELEAYHDSDYIEFLSRVSPAKETELKRMVEQFNCVEDCPVFAEMYDFCKQYAGGSLAGARRLSLGNTDIAINWSGGLHHAKRGEASGFCYINDIVLAILELLR</sequence>
<dbReference type="InterPro" id="IPR023801">
    <property type="entry name" value="His_deacetylse_dom"/>
</dbReference>
<dbReference type="PRINTS" id="PR01271">
    <property type="entry name" value="HISDACETLASE"/>
</dbReference>
<dbReference type="GO" id="GO:0004407">
    <property type="term" value="F:histone deacetylase activity"/>
    <property type="evidence" value="ECO:0007669"/>
    <property type="project" value="InterPro"/>
</dbReference>
<protein>
    <recommendedName>
        <fullName evidence="1">Histone deacetylase domain-containing protein</fullName>
    </recommendedName>
</protein>
<gene>
    <name evidence="2" type="ORF">M422DRAFT_55853</name>
</gene>
<evidence type="ECO:0000313" key="2">
    <source>
        <dbReference type="EMBL" id="KIJ25733.1"/>
    </source>
</evidence>
<dbReference type="Proteomes" id="UP000054279">
    <property type="component" value="Unassembled WGS sequence"/>
</dbReference>
<dbReference type="GO" id="GO:0070210">
    <property type="term" value="C:Rpd3L-Expanded complex"/>
    <property type="evidence" value="ECO:0007669"/>
    <property type="project" value="TreeGrafter"/>
</dbReference>
<name>A0A0C9T9J3_SPHS4</name>
<dbReference type="HOGENOM" id="CLU_007727_5_1_1"/>
<dbReference type="OrthoDB" id="1918432at2759"/>
<dbReference type="GO" id="GO:0040029">
    <property type="term" value="P:epigenetic regulation of gene expression"/>
    <property type="evidence" value="ECO:0007669"/>
    <property type="project" value="TreeGrafter"/>
</dbReference>
<proteinExistence type="predicted"/>
<accession>A0A0C9T9J3</accession>
<dbReference type="AlphaFoldDB" id="A0A0C9T9J3"/>
<keyword evidence="3" id="KW-1185">Reference proteome</keyword>
<feature type="domain" description="Histone deacetylase" evidence="1">
    <location>
        <begin position="60"/>
        <end position="197"/>
    </location>
</feature>
<dbReference type="InterPro" id="IPR023696">
    <property type="entry name" value="Ureohydrolase_dom_sf"/>
</dbReference>
<dbReference type="Pfam" id="PF00850">
    <property type="entry name" value="Hist_deacetyl"/>
    <property type="match status" value="1"/>
</dbReference>
<evidence type="ECO:0000313" key="3">
    <source>
        <dbReference type="Proteomes" id="UP000054279"/>
    </source>
</evidence>
<feature type="non-terminal residue" evidence="2">
    <location>
        <position position="198"/>
    </location>
</feature>
<evidence type="ECO:0000259" key="1">
    <source>
        <dbReference type="Pfam" id="PF00850"/>
    </source>
</evidence>
<dbReference type="PANTHER" id="PTHR10625">
    <property type="entry name" value="HISTONE DEACETYLASE HDAC1-RELATED"/>
    <property type="match status" value="1"/>
</dbReference>
<dbReference type="Gene3D" id="3.40.800.20">
    <property type="entry name" value="Histone deacetylase domain"/>
    <property type="match status" value="1"/>
</dbReference>
<organism evidence="2 3">
    <name type="scientific">Sphaerobolus stellatus (strain SS14)</name>
    <dbReference type="NCBI Taxonomy" id="990650"/>
    <lineage>
        <taxon>Eukaryota</taxon>
        <taxon>Fungi</taxon>
        <taxon>Dikarya</taxon>
        <taxon>Basidiomycota</taxon>
        <taxon>Agaricomycotina</taxon>
        <taxon>Agaricomycetes</taxon>
        <taxon>Phallomycetidae</taxon>
        <taxon>Geastrales</taxon>
        <taxon>Sphaerobolaceae</taxon>
        <taxon>Sphaerobolus</taxon>
    </lineage>
</organism>
<dbReference type="SUPFAM" id="SSF52768">
    <property type="entry name" value="Arginase/deacetylase"/>
    <property type="match status" value="1"/>
</dbReference>
<dbReference type="InterPro" id="IPR037138">
    <property type="entry name" value="His_deacetylse_dom_sf"/>
</dbReference>
<dbReference type="PANTHER" id="PTHR10625:SF36">
    <property type="entry name" value="HISTONE DEACETYLASE 3"/>
    <property type="match status" value="1"/>
</dbReference>
<dbReference type="InterPro" id="IPR003084">
    <property type="entry name" value="HDAC_I/II"/>
</dbReference>
<dbReference type="EMBL" id="KN837401">
    <property type="protein sequence ID" value="KIJ25733.1"/>
    <property type="molecule type" value="Genomic_DNA"/>
</dbReference>